<reference evidence="1 2" key="1">
    <citation type="journal article" date="2021" name="Sci. Rep.">
        <title>Chromosome anchoring in Senegalese sole (Solea senegalensis) reveals sex-associated markers and genome rearrangements in flatfish.</title>
        <authorList>
            <person name="Guerrero-Cozar I."/>
            <person name="Gomez-Garrido J."/>
            <person name="Berbel C."/>
            <person name="Martinez-Blanch J.F."/>
            <person name="Alioto T."/>
            <person name="Claros M.G."/>
            <person name="Gagnaire P.A."/>
            <person name="Manchado M."/>
        </authorList>
    </citation>
    <scope>NUCLEOTIDE SEQUENCE [LARGE SCALE GENOMIC DNA]</scope>
    <source>
        <strain evidence="1">Sse05_10M</strain>
    </source>
</reference>
<keyword evidence="2" id="KW-1185">Reference proteome</keyword>
<name>A0AAV6SHI5_SOLSE</name>
<evidence type="ECO:0000313" key="1">
    <source>
        <dbReference type="EMBL" id="KAG7516798.1"/>
    </source>
</evidence>
<dbReference type="EMBL" id="JAGKHQ010000005">
    <property type="protein sequence ID" value="KAG7516798.1"/>
    <property type="molecule type" value="Genomic_DNA"/>
</dbReference>
<evidence type="ECO:0000313" key="2">
    <source>
        <dbReference type="Proteomes" id="UP000693946"/>
    </source>
</evidence>
<dbReference type="Proteomes" id="UP000693946">
    <property type="component" value="Linkage Group LG13"/>
</dbReference>
<comment type="caution">
    <text evidence="1">The sequence shown here is derived from an EMBL/GenBank/DDBJ whole genome shotgun (WGS) entry which is preliminary data.</text>
</comment>
<protein>
    <submittedName>
        <fullName evidence="1">Uncharacterized protein</fullName>
    </submittedName>
</protein>
<proteinExistence type="predicted"/>
<accession>A0AAV6SHI5</accession>
<gene>
    <name evidence="1" type="ORF">JOB18_040745</name>
</gene>
<dbReference type="AlphaFoldDB" id="A0AAV6SHI5"/>
<sequence>MQDDVTRDKSVHFLTGVHSESLNNCYFYSEAFTFQPGIRFYLQSVVSYRDDGFSRSEEDKCTRRRNEWCVWLKHR</sequence>
<organism evidence="1 2">
    <name type="scientific">Solea senegalensis</name>
    <name type="common">Senegalese sole</name>
    <dbReference type="NCBI Taxonomy" id="28829"/>
    <lineage>
        <taxon>Eukaryota</taxon>
        <taxon>Metazoa</taxon>
        <taxon>Chordata</taxon>
        <taxon>Craniata</taxon>
        <taxon>Vertebrata</taxon>
        <taxon>Euteleostomi</taxon>
        <taxon>Actinopterygii</taxon>
        <taxon>Neopterygii</taxon>
        <taxon>Teleostei</taxon>
        <taxon>Neoteleostei</taxon>
        <taxon>Acanthomorphata</taxon>
        <taxon>Carangaria</taxon>
        <taxon>Pleuronectiformes</taxon>
        <taxon>Pleuronectoidei</taxon>
        <taxon>Soleidae</taxon>
        <taxon>Solea</taxon>
    </lineage>
</organism>